<gene>
    <name evidence="1" type="ORF">Vadar_028334</name>
</gene>
<name>A0ACB7Y3X2_9ERIC</name>
<evidence type="ECO:0000313" key="2">
    <source>
        <dbReference type="Proteomes" id="UP000828048"/>
    </source>
</evidence>
<accession>A0ACB7Y3X2</accession>
<reference evidence="1 2" key="1">
    <citation type="journal article" date="2021" name="Hortic Res">
        <title>High-quality reference genome and annotation aids understanding of berry development for evergreen blueberry (Vaccinium darrowii).</title>
        <authorList>
            <person name="Yu J."/>
            <person name="Hulse-Kemp A.M."/>
            <person name="Babiker E."/>
            <person name="Staton M."/>
        </authorList>
    </citation>
    <scope>NUCLEOTIDE SEQUENCE [LARGE SCALE GENOMIC DNA]</scope>
    <source>
        <strain evidence="2">cv. NJ 8807/NJ 8810</strain>
        <tissue evidence="1">Young leaf</tissue>
    </source>
</reference>
<comment type="caution">
    <text evidence="1">The sequence shown here is derived from an EMBL/GenBank/DDBJ whole genome shotgun (WGS) entry which is preliminary data.</text>
</comment>
<keyword evidence="2" id="KW-1185">Reference proteome</keyword>
<proteinExistence type="predicted"/>
<dbReference type="Proteomes" id="UP000828048">
    <property type="component" value="Chromosome 5"/>
</dbReference>
<evidence type="ECO:0000313" key="1">
    <source>
        <dbReference type="EMBL" id="KAH7847630.1"/>
    </source>
</evidence>
<organism evidence="1 2">
    <name type="scientific">Vaccinium darrowii</name>
    <dbReference type="NCBI Taxonomy" id="229202"/>
    <lineage>
        <taxon>Eukaryota</taxon>
        <taxon>Viridiplantae</taxon>
        <taxon>Streptophyta</taxon>
        <taxon>Embryophyta</taxon>
        <taxon>Tracheophyta</taxon>
        <taxon>Spermatophyta</taxon>
        <taxon>Magnoliopsida</taxon>
        <taxon>eudicotyledons</taxon>
        <taxon>Gunneridae</taxon>
        <taxon>Pentapetalae</taxon>
        <taxon>asterids</taxon>
        <taxon>Ericales</taxon>
        <taxon>Ericaceae</taxon>
        <taxon>Vaccinioideae</taxon>
        <taxon>Vaccinieae</taxon>
        <taxon>Vaccinium</taxon>
    </lineage>
</organism>
<sequence>MDMETRAAVLCWGPSWKCFTMEQPIKLKRHIGHGIHYFCGGVSSDKVRPNNLSSSTAVNICFVIVRARNLRAAANFIPTNSFRARKAYFSNEGRFEMVVALSNPTNGLLNANEWTGKEVESILTGQVSKDNTNKVLALVKEDL</sequence>
<protein>
    <submittedName>
        <fullName evidence="1">Uncharacterized protein</fullName>
    </submittedName>
</protein>
<dbReference type="EMBL" id="CM037155">
    <property type="protein sequence ID" value="KAH7847630.1"/>
    <property type="molecule type" value="Genomic_DNA"/>
</dbReference>